<reference evidence="2 3" key="1">
    <citation type="journal article" date="2024" name="Int. J. Syst. Evol. Microbiol.">
        <title>Virgibacillus tibetensis sp. nov., isolated from salt lake on the Tibetan Plateau of China.</title>
        <authorList>
            <person name="Phurbu D."/>
            <person name="Liu Z.-X."/>
            <person name="Wang R."/>
            <person name="Zheng Y.-Y."/>
            <person name="Liu H.-C."/>
            <person name="Zhou Y.-G."/>
            <person name="Yu Y.-J."/>
            <person name="Li A.-H."/>
        </authorList>
    </citation>
    <scope>NUCLEOTIDE SEQUENCE [LARGE SCALE GENOMIC DNA]</scope>
    <source>
        <strain evidence="2 3">C22-A2</strain>
    </source>
</reference>
<gene>
    <name evidence="2" type="ORF">QGM71_19825</name>
</gene>
<protein>
    <submittedName>
        <fullName evidence="2">Uncharacterized protein</fullName>
    </submittedName>
</protein>
<keyword evidence="3" id="KW-1185">Reference proteome</keyword>
<feature type="transmembrane region" description="Helical" evidence="1">
    <location>
        <begin position="7"/>
        <end position="25"/>
    </location>
</feature>
<sequence length="95" mass="11039">MKLLLELVRIIVIFALLGGLAWYILEQVYSNNNAVKEYQWLGAVGIYMLLFVYYRNRLQFSGWYKGKNRTKLPKKTALGLFGLSVVFIALPFFLN</sequence>
<keyword evidence="1" id="KW-1133">Transmembrane helix</keyword>
<dbReference type="EMBL" id="JARZFX010000018">
    <property type="protein sequence ID" value="MEC5425722.1"/>
    <property type="molecule type" value="Genomic_DNA"/>
</dbReference>
<accession>A0ABU6KK83</accession>
<keyword evidence="1" id="KW-0812">Transmembrane</keyword>
<feature type="transmembrane region" description="Helical" evidence="1">
    <location>
        <begin position="37"/>
        <end position="55"/>
    </location>
</feature>
<comment type="caution">
    <text evidence="2">The sequence shown here is derived from an EMBL/GenBank/DDBJ whole genome shotgun (WGS) entry which is preliminary data.</text>
</comment>
<keyword evidence="1" id="KW-0472">Membrane</keyword>
<evidence type="ECO:0000313" key="3">
    <source>
        <dbReference type="Proteomes" id="UP001335737"/>
    </source>
</evidence>
<proteinExistence type="predicted"/>
<organism evidence="2 3">
    <name type="scientific">Virgibacillus tibetensis</name>
    <dbReference type="NCBI Taxonomy" id="3042313"/>
    <lineage>
        <taxon>Bacteria</taxon>
        <taxon>Bacillati</taxon>
        <taxon>Bacillota</taxon>
        <taxon>Bacilli</taxon>
        <taxon>Bacillales</taxon>
        <taxon>Bacillaceae</taxon>
        <taxon>Virgibacillus</taxon>
    </lineage>
</organism>
<name>A0ABU6KK83_9BACI</name>
<feature type="transmembrane region" description="Helical" evidence="1">
    <location>
        <begin position="76"/>
        <end position="94"/>
    </location>
</feature>
<dbReference type="RefSeq" id="WP_327609256.1">
    <property type="nucleotide sequence ID" value="NZ_JARZFX010000018.1"/>
</dbReference>
<dbReference type="Proteomes" id="UP001335737">
    <property type="component" value="Unassembled WGS sequence"/>
</dbReference>
<evidence type="ECO:0000313" key="2">
    <source>
        <dbReference type="EMBL" id="MEC5425722.1"/>
    </source>
</evidence>
<evidence type="ECO:0000256" key="1">
    <source>
        <dbReference type="SAM" id="Phobius"/>
    </source>
</evidence>